<accession>A0A4S8RFG5</accession>
<comment type="caution">
    <text evidence="2">The sequence shown here is derived from an EMBL/GenBank/DDBJ whole genome shotgun (WGS) entry which is preliminary data.</text>
</comment>
<name>A0A4S8RFG5_9HELO</name>
<keyword evidence="3" id="KW-1185">Reference proteome</keyword>
<evidence type="ECO:0000256" key="1">
    <source>
        <dbReference type="SAM" id="MobiDB-lite"/>
    </source>
</evidence>
<dbReference type="AlphaFoldDB" id="A0A4S8RFG5"/>
<sequence length="76" mass="8547">MEGGGYWHAVLADEDEDEDGGKEERIRKRDFLRFGQTLVGGGGAGIVSLKELDVGYSISLCGRFANRRFFIYQTWV</sequence>
<dbReference type="Proteomes" id="UP000308671">
    <property type="component" value="Unassembled WGS sequence"/>
</dbReference>
<reference evidence="2 3" key="1">
    <citation type="submission" date="2017-12" db="EMBL/GenBank/DDBJ databases">
        <title>Comparative genomics of Botrytis spp.</title>
        <authorList>
            <person name="Valero-Jimenez C.A."/>
            <person name="Tapia P."/>
            <person name="Veloso J."/>
            <person name="Silva-Moreno E."/>
            <person name="Staats M."/>
            <person name="Valdes J.H."/>
            <person name="Van Kan J.A.L."/>
        </authorList>
    </citation>
    <scope>NUCLEOTIDE SEQUENCE [LARGE SCALE GENOMIC DNA]</scope>
    <source>
        <strain evidence="2 3">MUCL435</strain>
    </source>
</reference>
<protein>
    <submittedName>
        <fullName evidence="2">Uncharacterized protein</fullName>
    </submittedName>
</protein>
<organism evidence="2 3">
    <name type="scientific">Botrytis galanthina</name>
    <dbReference type="NCBI Taxonomy" id="278940"/>
    <lineage>
        <taxon>Eukaryota</taxon>
        <taxon>Fungi</taxon>
        <taxon>Dikarya</taxon>
        <taxon>Ascomycota</taxon>
        <taxon>Pezizomycotina</taxon>
        <taxon>Leotiomycetes</taxon>
        <taxon>Helotiales</taxon>
        <taxon>Sclerotiniaceae</taxon>
        <taxon>Botrytis</taxon>
    </lineage>
</organism>
<proteinExistence type="predicted"/>
<dbReference type="EMBL" id="PQXL01000055">
    <property type="protein sequence ID" value="THV53249.1"/>
    <property type="molecule type" value="Genomic_DNA"/>
</dbReference>
<feature type="compositionally biased region" description="Acidic residues" evidence="1">
    <location>
        <begin position="12"/>
        <end position="21"/>
    </location>
</feature>
<evidence type="ECO:0000313" key="2">
    <source>
        <dbReference type="EMBL" id="THV53249.1"/>
    </source>
</evidence>
<evidence type="ECO:0000313" key="3">
    <source>
        <dbReference type="Proteomes" id="UP000308671"/>
    </source>
</evidence>
<gene>
    <name evidence="2" type="ORF">BGAL_0055g00080</name>
</gene>
<feature type="region of interest" description="Disordered" evidence="1">
    <location>
        <begin position="1"/>
        <end position="22"/>
    </location>
</feature>